<dbReference type="PIRSF" id="PIRSF038928">
    <property type="entry name" value="Catalase_clade1-3"/>
    <property type="match status" value="1"/>
</dbReference>
<evidence type="ECO:0000256" key="6">
    <source>
        <dbReference type="ARBA" id="ARBA00022617"/>
    </source>
</evidence>
<organism evidence="15 16">
    <name type="scientific">Commensalibacter oyaizuii</name>
    <dbReference type="NCBI Taxonomy" id="3043873"/>
    <lineage>
        <taxon>Bacteria</taxon>
        <taxon>Pseudomonadati</taxon>
        <taxon>Pseudomonadota</taxon>
        <taxon>Alphaproteobacteria</taxon>
        <taxon>Acetobacterales</taxon>
        <taxon>Acetobacteraceae</taxon>
    </lineage>
</organism>
<reference evidence="15" key="1">
    <citation type="submission" date="2023-05" db="EMBL/GenBank/DDBJ databases">
        <title>Whole genome sequence of Commensalibacter sp.</title>
        <authorList>
            <person name="Charoenyingcharoen P."/>
            <person name="Yukphan P."/>
        </authorList>
    </citation>
    <scope>NUCLEOTIDE SEQUENCE</scope>
    <source>
        <strain evidence="15">TBRC 16381</strain>
    </source>
</reference>
<evidence type="ECO:0000256" key="12">
    <source>
        <dbReference type="RuleBase" id="RU000498"/>
    </source>
</evidence>
<dbReference type="SUPFAM" id="SSF56634">
    <property type="entry name" value="Heme-dependent catalase-like"/>
    <property type="match status" value="1"/>
</dbReference>
<dbReference type="PANTHER" id="PTHR11465">
    <property type="entry name" value="CATALASE"/>
    <property type="match status" value="1"/>
</dbReference>
<dbReference type="PRINTS" id="PR00067">
    <property type="entry name" value="CATALASE"/>
</dbReference>
<dbReference type="Pfam" id="PF06628">
    <property type="entry name" value="Catalase-rel"/>
    <property type="match status" value="1"/>
</dbReference>
<dbReference type="SMART" id="SM01060">
    <property type="entry name" value="Catalase"/>
    <property type="match status" value="1"/>
</dbReference>
<evidence type="ECO:0000256" key="11">
    <source>
        <dbReference type="ARBA" id="ARBA00049254"/>
    </source>
</evidence>
<comment type="function">
    <text evidence="2">Decomposes hydrogen peroxide into water and oxygen; serves to protect cells from the toxic effects of hydrogen peroxide.</text>
</comment>
<keyword evidence="6 12" id="KW-0349">Heme</keyword>
<dbReference type="PANTHER" id="PTHR11465:SF9">
    <property type="entry name" value="CATALASE"/>
    <property type="match status" value="1"/>
</dbReference>
<name>A0ABT6Q102_9PROT</name>
<dbReference type="EC" id="1.11.1.6" evidence="4 12"/>
<evidence type="ECO:0000313" key="15">
    <source>
        <dbReference type="EMBL" id="MDI2090773.1"/>
    </source>
</evidence>
<evidence type="ECO:0000256" key="9">
    <source>
        <dbReference type="ARBA" id="ARBA00023004"/>
    </source>
</evidence>
<comment type="similarity">
    <text evidence="3 12">Belongs to the catalase family.</text>
</comment>
<dbReference type="InterPro" id="IPR040333">
    <property type="entry name" value="Catalase_3"/>
</dbReference>
<dbReference type="InterPro" id="IPR011614">
    <property type="entry name" value="Catalase_core"/>
</dbReference>
<evidence type="ECO:0000259" key="14">
    <source>
        <dbReference type="SMART" id="SM01060"/>
    </source>
</evidence>
<dbReference type="InterPro" id="IPR002226">
    <property type="entry name" value="Catalase_haem_BS"/>
</dbReference>
<comment type="cofactor">
    <cofactor evidence="1">
        <name>heme</name>
        <dbReference type="ChEBI" id="CHEBI:30413"/>
    </cofactor>
</comment>
<dbReference type="GO" id="GO:0004096">
    <property type="term" value="F:catalase activity"/>
    <property type="evidence" value="ECO:0007669"/>
    <property type="project" value="UniProtKB-EC"/>
</dbReference>
<keyword evidence="9 12" id="KW-0408">Iron</keyword>
<dbReference type="PROSITE" id="PS00437">
    <property type="entry name" value="CATALASE_1"/>
    <property type="match status" value="1"/>
</dbReference>
<evidence type="ECO:0000256" key="1">
    <source>
        <dbReference type="ARBA" id="ARBA00001971"/>
    </source>
</evidence>
<keyword evidence="10 12" id="KW-0376">Hydrogen peroxide</keyword>
<dbReference type="InterPro" id="IPR018028">
    <property type="entry name" value="Catalase"/>
</dbReference>
<dbReference type="PROSITE" id="PS00438">
    <property type="entry name" value="CATALASE_2"/>
    <property type="match status" value="1"/>
</dbReference>
<feature type="region of interest" description="Disordered" evidence="13">
    <location>
        <begin position="1"/>
        <end position="23"/>
    </location>
</feature>
<dbReference type="Gene3D" id="2.40.180.10">
    <property type="entry name" value="Catalase core domain"/>
    <property type="match status" value="1"/>
</dbReference>
<feature type="domain" description="Catalase core" evidence="14">
    <location>
        <begin position="7"/>
        <end position="391"/>
    </location>
</feature>
<dbReference type="EMBL" id="JASBAO010000001">
    <property type="protein sequence ID" value="MDI2090773.1"/>
    <property type="molecule type" value="Genomic_DNA"/>
</dbReference>
<keyword evidence="5 12" id="KW-0575">Peroxidase</keyword>
<evidence type="ECO:0000313" key="16">
    <source>
        <dbReference type="Proteomes" id="UP001431634"/>
    </source>
</evidence>
<gene>
    <name evidence="15" type="ORF">QJV27_05135</name>
</gene>
<dbReference type="InterPro" id="IPR024711">
    <property type="entry name" value="Catalase_clade1/3"/>
</dbReference>
<keyword evidence="8 12" id="KW-0560">Oxidoreductase</keyword>
<dbReference type="Proteomes" id="UP001431634">
    <property type="component" value="Unassembled WGS sequence"/>
</dbReference>
<keyword evidence="16" id="KW-1185">Reference proteome</keyword>
<feature type="compositionally biased region" description="Polar residues" evidence="13">
    <location>
        <begin position="382"/>
        <end position="393"/>
    </location>
</feature>
<evidence type="ECO:0000256" key="5">
    <source>
        <dbReference type="ARBA" id="ARBA00022559"/>
    </source>
</evidence>
<evidence type="ECO:0000256" key="8">
    <source>
        <dbReference type="ARBA" id="ARBA00023002"/>
    </source>
</evidence>
<evidence type="ECO:0000256" key="2">
    <source>
        <dbReference type="ARBA" id="ARBA00002974"/>
    </source>
</evidence>
<dbReference type="CDD" id="cd08156">
    <property type="entry name" value="catalase_clade_3"/>
    <property type="match status" value="1"/>
</dbReference>
<proteinExistence type="inferred from homology"/>
<dbReference type="InterPro" id="IPR020835">
    <property type="entry name" value="Catalase_sf"/>
</dbReference>
<dbReference type="PROSITE" id="PS51402">
    <property type="entry name" value="CATALASE_3"/>
    <property type="match status" value="1"/>
</dbReference>
<feature type="region of interest" description="Disordered" evidence="13">
    <location>
        <begin position="373"/>
        <end position="393"/>
    </location>
</feature>
<dbReference type="RefSeq" id="WP_281447896.1">
    <property type="nucleotide sequence ID" value="NZ_JASBAO010000001.1"/>
</dbReference>
<evidence type="ECO:0000256" key="10">
    <source>
        <dbReference type="ARBA" id="ARBA00023324"/>
    </source>
</evidence>
<dbReference type="Pfam" id="PF00199">
    <property type="entry name" value="Catalase"/>
    <property type="match status" value="1"/>
</dbReference>
<evidence type="ECO:0000256" key="4">
    <source>
        <dbReference type="ARBA" id="ARBA00012314"/>
    </source>
</evidence>
<comment type="caution">
    <text evidence="15">The sequence shown here is derived from an EMBL/GenBank/DDBJ whole genome shotgun (WGS) entry which is preliminary data.</text>
</comment>
<comment type="catalytic activity">
    <reaction evidence="11 12">
        <text>2 H2O2 = O2 + 2 H2O</text>
        <dbReference type="Rhea" id="RHEA:20309"/>
        <dbReference type="ChEBI" id="CHEBI:15377"/>
        <dbReference type="ChEBI" id="CHEBI:15379"/>
        <dbReference type="ChEBI" id="CHEBI:16240"/>
        <dbReference type="EC" id="1.11.1.6"/>
    </reaction>
</comment>
<dbReference type="InterPro" id="IPR010582">
    <property type="entry name" value="Catalase_immune_responsive"/>
</dbReference>
<evidence type="ECO:0000256" key="7">
    <source>
        <dbReference type="ARBA" id="ARBA00022723"/>
    </source>
</evidence>
<protein>
    <recommendedName>
        <fullName evidence="4 12">Catalase</fullName>
        <ecNumber evidence="4 12">1.11.1.6</ecNumber>
    </recommendedName>
</protein>
<dbReference type="InterPro" id="IPR024708">
    <property type="entry name" value="Catalase_AS"/>
</dbReference>
<sequence length="480" mass="54429">MSKKILTGANGAPVADNQNARTAGPRGPVLIDDFHLIEKLAHFNRENIPERRVHAKGAAAHGKFVVTKDITKYSCAKLFSQVGKETPIFARFSTVGGERGSADTVRDPRGFSLKFYTEEGNWDIVGNNTPVFFIRDSIKFPDFIRTQKRDPKSNLKDPNMMWDFWSHSPEALHQVTILFSDRGIPDGFRFMHGYGSHTYSLINKDGVRTWVKWHYRTQQGIKNLDPQKADELAGTNPDYATQDLFDAIEKGDFPKWGVYIQIMTEEQAKQYKENPFDVTKVWSQKEFPLHEVGYFELNRNPENYFAEVEQAAFAPSNVIPGTGLSPDKMLQGRVFAYADAQRYRVGTNYQLLPINAPKCPYANYQRDGAMRFDSNGGGSLNYEPNSDETTPKQTNLREPYFPADLSGPAGIYDHREDGDYYSQPAALFNLMTPEQKQLLIDNIVGSMQDVKTDVVKRMIEHFTKIHPDYGQGIAKGLKLK</sequence>
<keyword evidence="7 12" id="KW-0479">Metal-binding</keyword>
<accession>A0ABT6Q102</accession>
<evidence type="ECO:0000256" key="3">
    <source>
        <dbReference type="ARBA" id="ARBA00005329"/>
    </source>
</evidence>
<evidence type="ECO:0000256" key="13">
    <source>
        <dbReference type="SAM" id="MobiDB-lite"/>
    </source>
</evidence>